<sequence length="122" mass="13882">MEEWKHVSKKKKEIGAQTYSDSIIQCFLLMTITYRLKLRQSAGFVPSLFMLMGKSDYAVPDYSTLCRRQKSLPIEIKNRLESGEKLAIDIDATGLKVYGEGEWKVRKQVGQSIGHGVSFMFA</sequence>
<dbReference type="Pfam" id="PF13737">
    <property type="entry name" value="DDE_Tnp_1_5"/>
    <property type="match status" value="1"/>
</dbReference>
<dbReference type="EMBL" id="SNRY01001584">
    <property type="protein sequence ID" value="KAA6329865.1"/>
    <property type="molecule type" value="Genomic_DNA"/>
</dbReference>
<comment type="caution">
    <text evidence="2">The sequence shown here is derived from an EMBL/GenBank/DDBJ whole genome shotgun (WGS) entry which is preliminary data.</text>
</comment>
<feature type="domain" description="Transposase DDE" evidence="1">
    <location>
        <begin position="2"/>
        <end position="100"/>
    </location>
</feature>
<protein>
    <recommendedName>
        <fullName evidence="1">Transposase DDE domain-containing protein</fullName>
    </recommendedName>
</protein>
<name>A0A5J4R8D9_9ZZZZ</name>
<evidence type="ECO:0000259" key="1">
    <source>
        <dbReference type="Pfam" id="PF13737"/>
    </source>
</evidence>
<dbReference type="InterPro" id="IPR025668">
    <property type="entry name" value="Tnp_DDE_dom"/>
</dbReference>
<accession>A0A5J4R8D9</accession>
<proteinExistence type="predicted"/>
<evidence type="ECO:0000313" key="2">
    <source>
        <dbReference type="EMBL" id="KAA6329865.1"/>
    </source>
</evidence>
<reference evidence="2" key="1">
    <citation type="submission" date="2019-03" db="EMBL/GenBank/DDBJ databases">
        <title>Single cell metagenomics reveals metabolic interactions within the superorganism composed of flagellate Streblomastix strix and complex community of Bacteroidetes bacteria on its surface.</title>
        <authorList>
            <person name="Treitli S.C."/>
            <person name="Kolisko M."/>
            <person name="Husnik F."/>
            <person name="Keeling P."/>
            <person name="Hampl V."/>
        </authorList>
    </citation>
    <scope>NUCLEOTIDE SEQUENCE</scope>
    <source>
        <strain evidence="2">STM</strain>
    </source>
</reference>
<dbReference type="AlphaFoldDB" id="A0A5J4R8D9"/>
<organism evidence="2">
    <name type="scientific">termite gut metagenome</name>
    <dbReference type="NCBI Taxonomy" id="433724"/>
    <lineage>
        <taxon>unclassified sequences</taxon>
        <taxon>metagenomes</taxon>
        <taxon>organismal metagenomes</taxon>
    </lineage>
</organism>
<gene>
    <name evidence="2" type="ORF">EZS27_021369</name>
</gene>